<sequence length="491" mass="54203">MSSLPTERLPPSSMAHKQKWKKDKSATTNSKFQAKFKPIMAATQAERELELLHDISSLGFRERSIDQELCTAPIFTRDAYIAIGQGKTVQQYGVLGSMIEIGSKDEKETPPDPRLYLNTNAPLSAVICGVQGSGKSHTVSVMLENMLVPNCARIGTLAQPLAGLVLHFGEGALPSEAASIGIRNEVGRIETPEIHVYVPKSSLKGRKQAYARVGPEIKVMPLLFEEYELDAEAVLKMMAVESLESAPLYMQAVMAILRDLGEVFTLAKFQSELKKRRKTFNPAQLAHLEQRMALLTSFLATVPQQKRFSAGRLTIIDLSDPFIDSNSACNIFEVVVRSFVRAEVNTGKVLLVDEAHKYLSSSADGSTGLTKSLLTLIREQRHFAMRVLVSTQEPTIIPPVILDLCSVMVLHRFSSPRWWNHVVQHITAEIPSDVAFDEVSGLQTGEAIVLSPSGLTMVDNGQTLGRFGRRYIVMKTRKRVTRDSGTSVLVV</sequence>
<dbReference type="AlphaFoldDB" id="A0A0C2W9S7"/>
<name>A0A0C2W9S7_AMAMK</name>
<dbReference type="EMBL" id="KN818351">
    <property type="protein sequence ID" value="KIL57967.1"/>
    <property type="molecule type" value="Genomic_DNA"/>
</dbReference>
<evidence type="ECO:0000313" key="2">
    <source>
        <dbReference type="EMBL" id="KIL57967.1"/>
    </source>
</evidence>
<dbReference type="InterPro" id="IPR027417">
    <property type="entry name" value="P-loop_NTPase"/>
</dbReference>
<dbReference type="Proteomes" id="UP000054549">
    <property type="component" value="Unassembled WGS sequence"/>
</dbReference>
<dbReference type="SUPFAM" id="SSF52540">
    <property type="entry name" value="P-loop containing nucleoside triphosphate hydrolases"/>
    <property type="match status" value="1"/>
</dbReference>
<proteinExistence type="predicted"/>
<feature type="region of interest" description="Disordered" evidence="1">
    <location>
        <begin position="1"/>
        <end position="28"/>
    </location>
</feature>
<evidence type="ECO:0008006" key="4">
    <source>
        <dbReference type="Google" id="ProtNLM"/>
    </source>
</evidence>
<evidence type="ECO:0000313" key="3">
    <source>
        <dbReference type="Proteomes" id="UP000054549"/>
    </source>
</evidence>
<gene>
    <name evidence="2" type="ORF">M378DRAFT_200667</name>
</gene>
<protein>
    <recommendedName>
        <fullName evidence="4">Zona occludens toxin N-terminal domain-containing protein</fullName>
    </recommendedName>
</protein>
<reference evidence="2 3" key="1">
    <citation type="submission" date="2014-04" db="EMBL/GenBank/DDBJ databases">
        <title>Evolutionary Origins and Diversification of the Mycorrhizal Mutualists.</title>
        <authorList>
            <consortium name="DOE Joint Genome Institute"/>
            <consortium name="Mycorrhizal Genomics Consortium"/>
            <person name="Kohler A."/>
            <person name="Kuo A."/>
            <person name="Nagy L.G."/>
            <person name="Floudas D."/>
            <person name="Copeland A."/>
            <person name="Barry K.W."/>
            <person name="Cichocki N."/>
            <person name="Veneault-Fourrey C."/>
            <person name="LaButti K."/>
            <person name="Lindquist E.A."/>
            <person name="Lipzen A."/>
            <person name="Lundell T."/>
            <person name="Morin E."/>
            <person name="Murat C."/>
            <person name="Riley R."/>
            <person name="Ohm R."/>
            <person name="Sun H."/>
            <person name="Tunlid A."/>
            <person name="Henrissat B."/>
            <person name="Grigoriev I.V."/>
            <person name="Hibbett D.S."/>
            <person name="Martin F."/>
        </authorList>
    </citation>
    <scope>NUCLEOTIDE SEQUENCE [LARGE SCALE GENOMIC DNA]</scope>
    <source>
        <strain evidence="2 3">Koide BX008</strain>
    </source>
</reference>
<dbReference type="PANTHER" id="PTHR42957">
    <property type="entry name" value="HELICASE MJ1565-RELATED"/>
    <property type="match status" value="1"/>
</dbReference>
<dbReference type="STRING" id="946122.A0A0C2W9S7"/>
<accession>A0A0C2W9S7</accession>
<dbReference type="InParanoid" id="A0A0C2W9S7"/>
<keyword evidence="3" id="KW-1185">Reference proteome</keyword>
<dbReference type="Gene3D" id="3.40.50.300">
    <property type="entry name" value="P-loop containing nucleotide triphosphate hydrolases"/>
    <property type="match status" value="1"/>
</dbReference>
<dbReference type="OrthoDB" id="2316594at2759"/>
<evidence type="ECO:0000256" key="1">
    <source>
        <dbReference type="SAM" id="MobiDB-lite"/>
    </source>
</evidence>
<dbReference type="PANTHER" id="PTHR42957:SF1">
    <property type="entry name" value="HELICASE MJ1565-RELATED"/>
    <property type="match status" value="1"/>
</dbReference>
<dbReference type="InterPro" id="IPR008571">
    <property type="entry name" value="HerA-like"/>
</dbReference>
<organism evidence="2 3">
    <name type="scientific">Amanita muscaria (strain Koide BX008)</name>
    <dbReference type="NCBI Taxonomy" id="946122"/>
    <lineage>
        <taxon>Eukaryota</taxon>
        <taxon>Fungi</taxon>
        <taxon>Dikarya</taxon>
        <taxon>Basidiomycota</taxon>
        <taxon>Agaricomycotina</taxon>
        <taxon>Agaricomycetes</taxon>
        <taxon>Agaricomycetidae</taxon>
        <taxon>Agaricales</taxon>
        <taxon>Pluteineae</taxon>
        <taxon>Amanitaceae</taxon>
        <taxon>Amanita</taxon>
    </lineage>
</organism>
<dbReference type="HOGENOM" id="CLU_015256_4_0_1"/>